<dbReference type="HAMAP" id="MF_01185">
    <property type="entry name" value="FliW"/>
    <property type="match status" value="1"/>
</dbReference>
<reference evidence="5 6" key="1">
    <citation type="submission" date="2019-06" db="EMBL/GenBank/DDBJ databases">
        <title>Genome sequence of Ureibacillus terrenus.</title>
        <authorList>
            <person name="Maclea K.S."/>
            <person name="Simoes M."/>
        </authorList>
    </citation>
    <scope>NUCLEOTIDE SEQUENCE [LARGE SCALE GENOMIC DNA]</scope>
    <source>
        <strain evidence="5 6">ATCC BAA-384</strain>
    </source>
</reference>
<dbReference type="EMBL" id="VIGD01000005">
    <property type="protein sequence ID" value="TQE91476.1"/>
    <property type="molecule type" value="Genomic_DNA"/>
</dbReference>
<dbReference type="OrthoDB" id="9801235at2"/>
<evidence type="ECO:0000256" key="1">
    <source>
        <dbReference type="ARBA" id="ARBA00022490"/>
    </source>
</evidence>
<dbReference type="InterPro" id="IPR003775">
    <property type="entry name" value="Flagellar_assembly_factor_FliW"/>
</dbReference>
<dbReference type="GO" id="GO:0006417">
    <property type="term" value="P:regulation of translation"/>
    <property type="evidence" value="ECO:0007669"/>
    <property type="project" value="UniProtKB-KW"/>
</dbReference>
<keyword evidence="5" id="KW-0966">Cell projection</keyword>
<dbReference type="GO" id="GO:0044780">
    <property type="term" value="P:bacterial-type flagellum assembly"/>
    <property type="evidence" value="ECO:0007669"/>
    <property type="project" value="UniProtKB-UniRule"/>
</dbReference>
<dbReference type="Pfam" id="PF02623">
    <property type="entry name" value="FliW"/>
    <property type="match status" value="1"/>
</dbReference>
<keyword evidence="4" id="KW-0143">Chaperone</keyword>
<dbReference type="NCBIfam" id="NF009793">
    <property type="entry name" value="PRK13285.1-1"/>
    <property type="match status" value="1"/>
</dbReference>
<sequence length="145" mass="16327">MNIQTAYMGEMTIDPTMILNFEHGIPGFEGEKQFIQLPLGENGAFQILQSVKTKDLAFIITSPYIIKENYDFEIDEATVHALDIRSEEEVAVFVIVTLKDTLAESTANLRAPLVVNTRNKKAKQVILNDEAYAIRHKLDLQSEKG</sequence>
<keyword evidence="3 4" id="KW-0810">Translation regulation</keyword>
<comment type="caution">
    <text evidence="5">The sequence shown here is derived from an EMBL/GenBank/DDBJ whole genome shotgun (WGS) entry which is preliminary data.</text>
</comment>
<comment type="subunit">
    <text evidence="4">Interacts with translational regulator CsrA and flagellin(s).</text>
</comment>
<evidence type="ECO:0000313" key="6">
    <source>
        <dbReference type="Proteomes" id="UP000315753"/>
    </source>
</evidence>
<dbReference type="Gene3D" id="2.30.290.10">
    <property type="entry name" value="BH3618-like"/>
    <property type="match status" value="1"/>
</dbReference>
<keyword evidence="2 4" id="KW-1005">Bacterial flagellum biogenesis</keyword>
<keyword evidence="1 4" id="KW-0963">Cytoplasm</keyword>
<name>A0A540V3Z8_9BACL</name>
<evidence type="ECO:0000313" key="5">
    <source>
        <dbReference type="EMBL" id="TQE91476.1"/>
    </source>
</evidence>
<dbReference type="AlphaFoldDB" id="A0A540V3Z8"/>
<proteinExistence type="inferred from homology"/>
<comment type="subcellular location">
    <subcellularLocation>
        <location evidence="4">Cytoplasm</location>
    </subcellularLocation>
</comment>
<keyword evidence="6" id="KW-1185">Reference proteome</keyword>
<dbReference type="Proteomes" id="UP000315753">
    <property type="component" value="Unassembled WGS sequence"/>
</dbReference>
<evidence type="ECO:0000256" key="2">
    <source>
        <dbReference type="ARBA" id="ARBA00022795"/>
    </source>
</evidence>
<dbReference type="SUPFAM" id="SSF141457">
    <property type="entry name" value="BH3618-like"/>
    <property type="match status" value="1"/>
</dbReference>
<organism evidence="5 6">
    <name type="scientific">Ureibacillus terrenus</name>
    <dbReference type="NCBI Taxonomy" id="118246"/>
    <lineage>
        <taxon>Bacteria</taxon>
        <taxon>Bacillati</taxon>
        <taxon>Bacillota</taxon>
        <taxon>Bacilli</taxon>
        <taxon>Bacillales</taxon>
        <taxon>Caryophanaceae</taxon>
        <taxon>Ureibacillus</taxon>
    </lineage>
</organism>
<comment type="function">
    <text evidence="4">Acts as an anti-CsrA protein, binds CsrA and prevents it from repressing translation of its target genes, one of which is flagellin. Binds to flagellin and participates in the assembly of the flagellum.</text>
</comment>
<dbReference type="InterPro" id="IPR024046">
    <property type="entry name" value="Flagellar_assmbl_FliW_dom_sf"/>
</dbReference>
<evidence type="ECO:0000256" key="4">
    <source>
        <dbReference type="HAMAP-Rule" id="MF_01185"/>
    </source>
</evidence>
<comment type="similarity">
    <text evidence="4">Belongs to the FliW family.</text>
</comment>
<protein>
    <recommendedName>
        <fullName evidence="4">Flagellar assembly factor FliW</fullName>
    </recommendedName>
</protein>
<gene>
    <name evidence="4" type="primary">fliW</name>
    <name evidence="5" type="ORF">FKZ59_05425</name>
</gene>
<accession>A0A540V3Z8</accession>
<dbReference type="GO" id="GO:0005737">
    <property type="term" value="C:cytoplasm"/>
    <property type="evidence" value="ECO:0007669"/>
    <property type="project" value="UniProtKB-SubCell"/>
</dbReference>
<keyword evidence="5" id="KW-0969">Cilium</keyword>
<evidence type="ECO:0000256" key="3">
    <source>
        <dbReference type="ARBA" id="ARBA00022845"/>
    </source>
</evidence>
<dbReference type="PANTHER" id="PTHR39190:SF1">
    <property type="entry name" value="FLAGELLAR ASSEMBLY FACTOR FLIW"/>
    <property type="match status" value="1"/>
</dbReference>
<keyword evidence="5" id="KW-0282">Flagellum</keyword>
<dbReference type="PANTHER" id="PTHR39190">
    <property type="entry name" value="FLAGELLAR ASSEMBLY FACTOR FLIW"/>
    <property type="match status" value="1"/>
</dbReference>